<evidence type="ECO:0000313" key="7">
    <source>
        <dbReference type="Proteomes" id="UP000027586"/>
    </source>
</evidence>
<evidence type="ECO:0000259" key="5">
    <source>
        <dbReference type="PROSITE" id="PS51900"/>
    </source>
</evidence>
<reference evidence="6" key="1">
    <citation type="submission" date="2013-08" db="EMBL/GenBank/DDBJ databases">
        <title>Gene expansion shapes genome architecture in the human pathogen Lichtheimia corymbifera: an evolutionary genomics analysis in the ancient terrestrial Mucorales (Mucoromycotina).</title>
        <authorList>
            <person name="Schwartze V.U."/>
            <person name="Winter S."/>
            <person name="Shelest E."/>
            <person name="Marcet-Houben M."/>
            <person name="Horn F."/>
            <person name="Wehner S."/>
            <person name="Hoffmann K."/>
            <person name="Riege K."/>
            <person name="Sammeth M."/>
            <person name="Nowrousian M."/>
            <person name="Valiante V."/>
            <person name="Linde J."/>
            <person name="Jacobsen I.D."/>
            <person name="Marz M."/>
            <person name="Brakhage A.A."/>
            <person name="Gabaldon T."/>
            <person name="Bocker S."/>
            <person name="Voigt K."/>
        </authorList>
    </citation>
    <scope>NUCLEOTIDE SEQUENCE [LARGE SCALE GENOMIC DNA]</scope>
    <source>
        <strain evidence="6">FSU 9682</strain>
    </source>
</reference>
<dbReference type="Proteomes" id="UP000027586">
    <property type="component" value="Unassembled WGS sequence"/>
</dbReference>
<dbReference type="InterPro" id="IPR013762">
    <property type="entry name" value="Integrase-like_cat_sf"/>
</dbReference>
<dbReference type="GO" id="GO:0006310">
    <property type="term" value="P:DNA recombination"/>
    <property type="evidence" value="ECO:0007669"/>
    <property type="project" value="UniProtKB-KW"/>
</dbReference>
<dbReference type="EMBL" id="CBTN010000199">
    <property type="protein sequence ID" value="CDH61468.1"/>
    <property type="molecule type" value="Genomic_DNA"/>
</dbReference>
<dbReference type="VEuPathDB" id="FungiDB:LCOR_12243.1"/>
<dbReference type="SUPFAM" id="SSF56349">
    <property type="entry name" value="DNA breaking-rejoining enzymes"/>
    <property type="match status" value="1"/>
</dbReference>
<feature type="domain" description="Tyr recombinase" evidence="4">
    <location>
        <begin position="718"/>
        <end position="925"/>
    </location>
</feature>
<dbReference type="PANTHER" id="PTHR33066">
    <property type="entry name" value="INTEGRASE_SAM-LIKE_N DOMAIN-CONTAINING PROTEIN"/>
    <property type="match status" value="1"/>
</dbReference>
<proteinExistence type="predicted"/>
<protein>
    <recommendedName>
        <fullName evidence="8">Tyr recombinase domain-containing protein</fullName>
    </recommendedName>
</protein>
<gene>
    <name evidence="6" type="ORF">LCOR_12243.1</name>
</gene>
<organism evidence="6 7">
    <name type="scientific">Lichtheimia corymbifera JMRC:FSU:9682</name>
    <dbReference type="NCBI Taxonomy" id="1263082"/>
    <lineage>
        <taxon>Eukaryota</taxon>
        <taxon>Fungi</taxon>
        <taxon>Fungi incertae sedis</taxon>
        <taxon>Mucoromycota</taxon>
        <taxon>Mucoromycotina</taxon>
        <taxon>Mucoromycetes</taxon>
        <taxon>Mucorales</taxon>
        <taxon>Lichtheimiaceae</taxon>
        <taxon>Lichtheimia</taxon>
    </lineage>
</organism>
<evidence type="ECO:0000313" key="6">
    <source>
        <dbReference type="EMBL" id="CDH61468.1"/>
    </source>
</evidence>
<evidence type="ECO:0000256" key="1">
    <source>
        <dbReference type="ARBA" id="ARBA00023125"/>
    </source>
</evidence>
<dbReference type="PANTHER" id="PTHR33066:SF2">
    <property type="entry name" value="FILAGGRIN-2-LIKE"/>
    <property type="match status" value="1"/>
</dbReference>
<dbReference type="Gene3D" id="1.10.150.130">
    <property type="match status" value="1"/>
</dbReference>
<dbReference type="GO" id="GO:0003677">
    <property type="term" value="F:DNA binding"/>
    <property type="evidence" value="ECO:0007669"/>
    <property type="project" value="UniProtKB-KW"/>
</dbReference>
<name>A0A068SGI4_9FUNG</name>
<comment type="caution">
    <text evidence="6">The sequence shown here is derived from an EMBL/GenBank/DDBJ whole genome shotgun (WGS) entry which is preliminary data.</text>
</comment>
<dbReference type="AlphaFoldDB" id="A0A068SGI4"/>
<feature type="compositionally biased region" description="Polar residues" evidence="3">
    <location>
        <begin position="440"/>
        <end position="454"/>
    </location>
</feature>
<feature type="region of interest" description="Disordered" evidence="3">
    <location>
        <begin position="440"/>
        <end position="473"/>
    </location>
</feature>
<dbReference type="SUPFAM" id="SSF47823">
    <property type="entry name" value="lambda integrase-like, N-terminal domain"/>
    <property type="match status" value="1"/>
</dbReference>
<evidence type="ECO:0000256" key="3">
    <source>
        <dbReference type="SAM" id="MobiDB-lite"/>
    </source>
</evidence>
<dbReference type="InterPro" id="IPR044068">
    <property type="entry name" value="CB"/>
</dbReference>
<dbReference type="PROSITE" id="PS51898">
    <property type="entry name" value="TYR_RECOMBINASE"/>
    <property type="match status" value="1"/>
</dbReference>
<keyword evidence="1" id="KW-0238">DNA-binding</keyword>
<dbReference type="InterPro" id="IPR011010">
    <property type="entry name" value="DNA_brk_join_enz"/>
</dbReference>
<dbReference type="STRING" id="1263082.A0A068SGI4"/>
<keyword evidence="2" id="KW-0233">DNA recombination</keyword>
<evidence type="ECO:0008006" key="8">
    <source>
        <dbReference type="Google" id="ProtNLM"/>
    </source>
</evidence>
<dbReference type="InterPro" id="IPR010998">
    <property type="entry name" value="Integrase_recombinase_N"/>
</dbReference>
<dbReference type="PROSITE" id="PS51900">
    <property type="entry name" value="CB"/>
    <property type="match status" value="1"/>
</dbReference>
<dbReference type="OrthoDB" id="2221171at2759"/>
<keyword evidence="7" id="KW-1185">Reference proteome</keyword>
<dbReference type="GO" id="GO:0015074">
    <property type="term" value="P:DNA integration"/>
    <property type="evidence" value="ECO:0007669"/>
    <property type="project" value="InterPro"/>
</dbReference>
<dbReference type="CDD" id="cd00397">
    <property type="entry name" value="DNA_BRE_C"/>
    <property type="match status" value="1"/>
</dbReference>
<feature type="compositionally biased region" description="Polar residues" evidence="3">
    <location>
        <begin position="464"/>
        <end position="473"/>
    </location>
</feature>
<sequence length="962" mass="107038">MERDHNTPMALVSGSGWISNTMANNTGGVVPTEAETIIRGARGGGYSSQSVLDSRCGGNESRPGRQVFVQIVHDPREVKSKAYIGLYKDQPIYSIASLQDGRTTGLARDDRTWRLDGKNRLERRLYRRTSAPELKTLSLFRTSAQDLSIQSTSLRYEYCTQSILKAHAICSRTLAKTRNADGVLFGRHLCRSIEPEESSRTCQQVGKSSTAFGVHHQLEKECIDTLEEADIPGVCFRFTSNEDQGPSGENGIITTTSTSSIKRNTFKSMDCELAGEDNQSHSSCGRCTTSLPVHTEGFSKESPASSVSMGRTLSFINGSQERFAMVDGKQCVHEGPADSTTANDTAKNNNSCGCFGFRLGSDLPDVGTSRVLESRRKRAFDQCTGTEDDQDRVTATCNKVQKLSHPASIRQHHSSEVCIQTRRHSISHITTRSIEVTANPQHISDQSQSSTCCGDQQHEGGSIEQDTGTNPRENVTKEVFQYDQTTLEECDNGYRCIRSSTQPSTDTLLELSGRPERRSSGCLQPEMAEERIVLEPTMETDSQGATQISGRSSQVSNSSHSLLAHSTLVSHGHKTQPDKPVNTEDHQEVFHDRMALIKKKQTEDGLSVALQEFLVNKVRASTNYAYNKGWSRWVKWCILRNKNPDPQVIDVQAIAQYLLELQCRGVSVSHLDTTRSSLVSVYKVYHPVVGNISSYPLIQDIFNAARRKEMKLPNTSADIWDIETLVMLVKSWGKNEELSLTRLQQKTMVLLAVASMWRIRSDIGRLQWRDVILHEGADGTCDGLTLLVRTPKECQAKVSKIGPLSDITICPVHTATLFIQRTKDLRREMDQEHTFFLGYIENSNLTRSIRPATAASWLKSIMVEAKIDVEKYPPHSIRAAAATKAVIQGIPIQDVKLHANWSLNTDTMERYYFRPPNQHQRGSHICEAIFSHNADNNSTSEVEGVSTVIGIEPTTADQEIFQ</sequence>
<dbReference type="InterPro" id="IPR002104">
    <property type="entry name" value="Integrase_catalytic"/>
</dbReference>
<dbReference type="Gene3D" id="1.10.443.10">
    <property type="entry name" value="Intergrase catalytic core"/>
    <property type="match status" value="1"/>
</dbReference>
<evidence type="ECO:0000259" key="4">
    <source>
        <dbReference type="PROSITE" id="PS51898"/>
    </source>
</evidence>
<accession>A0A068SGI4</accession>
<feature type="domain" description="Core-binding (CB)" evidence="5">
    <location>
        <begin position="604"/>
        <end position="686"/>
    </location>
</feature>
<evidence type="ECO:0000256" key="2">
    <source>
        <dbReference type="ARBA" id="ARBA00023172"/>
    </source>
</evidence>